<dbReference type="Pfam" id="PF00186">
    <property type="entry name" value="DHFR_1"/>
    <property type="match status" value="1"/>
</dbReference>
<comment type="similarity">
    <text evidence="2 8">Belongs to the dihydrofolate reductase family.</text>
</comment>
<dbReference type="eggNOG" id="COG0262">
    <property type="taxonomic scope" value="Bacteria"/>
</dbReference>
<dbReference type="SUPFAM" id="SSF53597">
    <property type="entry name" value="Dihydrofolate reductase-like"/>
    <property type="match status" value="1"/>
</dbReference>
<protein>
    <recommendedName>
        <fullName evidence="3 8">Dihydrofolate reductase</fullName>
        <ecNumber evidence="3 8">1.5.1.3</ecNumber>
    </recommendedName>
</protein>
<evidence type="ECO:0000313" key="10">
    <source>
        <dbReference type="EMBL" id="EFR42683.1"/>
    </source>
</evidence>
<dbReference type="PROSITE" id="PS51330">
    <property type="entry name" value="DHFR_2"/>
    <property type="match status" value="1"/>
</dbReference>
<gene>
    <name evidence="10" type="primary">folA</name>
    <name evidence="10" type="ORF">HMPREF9220_0658</name>
</gene>
<dbReference type="PIRSF" id="PIRSF000194">
    <property type="entry name" value="DHFR"/>
    <property type="match status" value="1"/>
</dbReference>
<evidence type="ECO:0000256" key="2">
    <source>
        <dbReference type="ARBA" id="ARBA00009539"/>
    </source>
</evidence>
<evidence type="ECO:0000256" key="8">
    <source>
        <dbReference type="PIRNR" id="PIRNR000194"/>
    </source>
</evidence>
<comment type="catalytic activity">
    <reaction evidence="8">
        <text>(6S)-5,6,7,8-tetrahydrofolate + NADP(+) = 7,8-dihydrofolate + NADPH + H(+)</text>
        <dbReference type="Rhea" id="RHEA:15009"/>
        <dbReference type="ChEBI" id="CHEBI:15378"/>
        <dbReference type="ChEBI" id="CHEBI:57451"/>
        <dbReference type="ChEBI" id="CHEBI:57453"/>
        <dbReference type="ChEBI" id="CHEBI:57783"/>
        <dbReference type="ChEBI" id="CHEBI:58349"/>
        <dbReference type="EC" id="1.5.1.3"/>
    </reaction>
</comment>
<dbReference type="InterPro" id="IPR012259">
    <property type="entry name" value="DHFR"/>
</dbReference>
<dbReference type="PANTHER" id="PTHR48069">
    <property type="entry name" value="DIHYDROFOLATE REDUCTASE"/>
    <property type="match status" value="1"/>
</dbReference>
<dbReference type="EC" id="1.5.1.3" evidence="3 8"/>
<dbReference type="PRINTS" id="PR00070">
    <property type="entry name" value="DHFR"/>
</dbReference>
<dbReference type="GO" id="GO:0006730">
    <property type="term" value="P:one-carbon metabolic process"/>
    <property type="evidence" value="ECO:0007669"/>
    <property type="project" value="UniProtKB-KW"/>
</dbReference>
<dbReference type="PANTHER" id="PTHR48069:SF3">
    <property type="entry name" value="DIHYDROFOLATE REDUCTASE"/>
    <property type="match status" value="1"/>
</dbReference>
<dbReference type="UniPathway" id="UPA00077">
    <property type="reaction ID" value="UER00158"/>
</dbReference>
<comment type="caution">
    <text evidence="10">The sequence shown here is derived from an EMBL/GenBank/DDBJ whole genome shotgun (WGS) entry which is preliminary data.</text>
</comment>
<evidence type="ECO:0000313" key="11">
    <source>
        <dbReference type="Proteomes" id="UP000004594"/>
    </source>
</evidence>
<dbReference type="EMBL" id="AENT01000021">
    <property type="protein sequence ID" value="EFR42683.1"/>
    <property type="molecule type" value="Genomic_DNA"/>
</dbReference>
<dbReference type="Gene3D" id="3.40.430.10">
    <property type="entry name" value="Dihydrofolate Reductase, subunit A"/>
    <property type="match status" value="1"/>
</dbReference>
<sequence length="159" mass="18614">MISIIVSRAKNGVIGKDNKLIWHISDDLKYFKKCTTGHPIIMGRKTFESLPKLLPNRTHYVLTRDKNYKAQDEVKVFNDVETLVKSLPEGENFVIGGGHIYKAFLEKADKLYITEIEKEYEGDTYFPDIDMNEWEKEKEIESEDKTVPHKFVVYKRKNI</sequence>
<dbReference type="CDD" id="cd00209">
    <property type="entry name" value="DHFR"/>
    <property type="match status" value="1"/>
</dbReference>
<keyword evidence="4 8" id="KW-0554">One-carbon metabolism</keyword>
<dbReference type="GO" id="GO:0046654">
    <property type="term" value="P:tetrahydrofolate biosynthetic process"/>
    <property type="evidence" value="ECO:0007669"/>
    <property type="project" value="UniProtKB-UniPathway"/>
</dbReference>
<dbReference type="GO" id="GO:0046452">
    <property type="term" value="P:dihydrofolate metabolic process"/>
    <property type="evidence" value="ECO:0007669"/>
    <property type="project" value="TreeGrafter"/>
</dbReference>
<feature type="domain" description="DHFR" evidence="9">
    <location>
        <begin position="1"/>
        <end position="156"/>
    </location>
</feature>
<evidence type="ECO:0000259" key="9">
    <source>
        <dbReference type="PROSITE" id="PS51330"/>
    </source>
</evidence>
<dbReference type="GO" id="GO:0005829">
    <property type="term" value="C:cytosol"/>
    <property type="evidence" value="ECO:0007669"/>
    <property type="project" value="TreeGrafter"/>
</dbReference>
<comment type="pathway">
    <text evidence="1 8">Cofactor biosynthesis; tetrahydrofolate biosynthesis; 5,6,7,8-tetrahydrofolate from 7,8-dihydrofolate: step 1/1.</text>
</comment>
<dbReference type="InterPro" id="IPR001796">
    <property type="entry name" value="DHFR_dom"/>
</dbReference>
<evidence type="ECO:0000256" key="1">
    <source>
        <dbReference type="ARBA" id="ARBA00004903"/>
    </source>
</evidence>
<proteinExistence type="inferred from homology"/>
<dbReference type="InterPro" id="IPR024072">
    <property type="entry name" value="DHFR-like_dom_sf"/>
</dbReference>
<organism evidence="10 11">
    <name type="scientific">Dialister micraerophilus UPII 345-E</name>
    <dbReference type="NCBI Taxonomy" id="910314"/>
    <lineage>
        <taxon>Bacteria</taxon>
        <taxon>Bacillati</taxon>
        <taxon>Bacillota</taxon>
        <taxon>Negativicutes</taxon>
        <taxon>Veillonellales</taxon>
        <taxon>Veillonellaceae</taxon>
        <taxon>Dialister</taxon>
    </lineage>
</organism>
<dbReference type="GO" id="GO:0070401">
    <property type="term" value="F:NADP+ binding"/>
    <property type="evidence" value="ECO:0007669"/>
    <property type="project" value="UniProtKB-ARBA"/>
</dbReference>
<evidence type="ECO:0000256" key="6">
    <source>
        <dbReference type="ARBA" id="ARBA00023002"/>
    </source>
</evidence>
<dbReference type="GO" id="GO:0046655">
    <property type="term" value="P:folic acid metabolic process"/>
    <property type="evidence" value="ECO:0007669"/>
    <property type="project" value="TreeGrafter"/>
</dbReference>
<evidence type="ECO:0000256" key="4">
    <source>
        <dbReference type="ARBA" id="ARBA00022563"/>
    </source>
</evidence>
<dbReference type="AlphaFoldDB" id="E4L949"/>
<dbReference type="GO" id="GO:0004146">
    <property type="term" value="F:dihydrofolate reductase activity"/>
    <property type="evidence" value="ECO:0007669"/>
    <property type="project" value="UniProtKB-EC"/>
</dbReference>
<evidence type="ECO:0000256" key="5">
    <source>
        <dbReference type="ARBA" id="ARBA00022857"/>
    </source>
</evidence>
<dbReference type="RefSeq" id="WP_007554702.1">
    <property type="nucleotide sequence ID" value="NZ_AENT01000021.1"/>
</dbReference>
<evidence type="ECO:0000256" key="3">
    <source>
        <dbReference type="ARBA" id="ARBA00012856"/>
    </source>
</evidence>
<reference evidence="10 11" key="1">
    <citation type="submission" date="2010-11" db="EMBL/GenBank/DDBJ databases">
        <authorList>
            <person name="Durkin A.S."/>
            <person name="Madupu R."/>
            <person name="Torralba M."/>
            <person name="Gillis M."/>
            <person name="Methe B."/>
            <person name="Sutton G."/>
            <person name="Nelson K.E."/>
        </authorList>
    </citation>
    <scope>NUCLEOTIDE SEQUENCE [LARGE SCALE GENOMIC DNA]</scope>
    <source>
        <strain evidence="10 11">UPII 345-E</strain>
    </source>
</reference>
<dbReference type="OrthoDB" id="9804315at2"/>
<keyword evidence="6 8" id="KW-0560">Oxidoreductase</keyword>
<keyword evidence="5 8" id="KW-0521">NADP</keyword>
<comment type="function">
    <text evidence="7 8">Key enzyme in folate metabolism. Catalyzes an essential reaction for de novo glycine and purine synthesis, and for DNA precursor synthesis.</text>
</comment>
<dbReference type="Proteomes" id="UP000004594">
    <property type="component" value="Unassembled WGS sequence"/>
</dbReference>
<name>E4L949_9FIRM</name>
<evidence type="ECO:0000256" key="7">
    <source>
        <dbReference type="ARBA" id="ARBA00025067"/>
    </source>
</evidence>
<dbReference type="FunFam" id="3.40.430.10:FF:000001">
    <property type="entry name" value="Dihydrofolate reductase"/>
    <property type="match status" value="1"/>
</dbReference>
<accession>E4L949</accession>